<gene>
    <name evidence="2" type="ORF">EYF70_10350</name>
</gene>
<dbReference type="Pfam" id="PF07238">
    <property type="entry name" value="PilZ"/>
    <property type="match status" value="1"/>
</dbReference>
<accession>A0ABX5RT02</accession>
<reference evidence="2 3" key="1">
    <citation type="submission" date="2019-02" db="EMBL/GenBank/DDBJ databases">
        <title>Draft Genome Sequences of Six Type Strains of the Genus Massilia.</title>
        <authorList>
            <person name="Miess H."/>
            <person name="Frediansyhah A."/>
            <person name="Gross H."/>
        </authorList>
    </citation>
    <scope>NUCLEOTIDE SEQUENCE [LARGE SCALE GENOMIC DNA]</scope>
    <source>
        <strain evidence="2 3">DSM 17472</strain>
    </source>
</reference>
<dbReference type="InterPro" id="IPR009875">
    <property type="entry name" value="PilZ_domain"/>
</dbReference>
<evidence type="ECO:0000313" key="2">
    <source>
        <dbReference type="EMBL" id="QBI01197.1"/>
    </source>
</evidence>
<evidence type="ECO:0000259" key="1">
    <source>
        <dbReference type="Pfam" id="PF07238"/>
    </source>
</evidence>
<dbReference type="SUPFAM" id="SSF141371">
    <property type="entry name" value="PilZ domain-like"/>
    <property type="match status" value="1"/>
</dbReference>
<keyword evidence="3" id="KW-1185">Reference proteome</keyword>
<dbReference type="Proteomes" id="UP000292307">
    <property type="component" value="Chromosome"/>
</dbReference>
<dbReference type="EMBL" id="CP036401">
    <property type="protein sequence ID" value="QBI01197.1"/>
    <property type="molecule type" value="Genomic_DNA"/>
</dbReference>
<name>A0ABX5RT02_9BURK</name>
<organism evidence="2 3">
    <name type="scientific">Pseudoduganella albidiflava</name>
    <dbReference type="NCBI Taxonomy" id="321983"/>
    <lineage>
        <taxon>Bacteria</taxon>
        <taxon>Pseudomonadati</taxon>
        <taxon>Pseudomonadota</taxon>
        <taxon>Betaproteobacteria</taxon>
        <taxon>Burkholderiales</taxon>
        <taxon>Oxalobacteraceae</taxon>
        <taxon>Telluria group</taxon>
        <taxon>Pseudoduganella</taxon>
    </lineage>
</organism>
<evidence type="ECO:0000313" key="3">
    <source>
        <dbReference type="Proteomes" id="UP000292307"/>
    </source>
</evidence>
<proteinExistence type="predicted"/>
<protein>
    <submittedName>
        <fullName evidence="2">PilZ domain-containing protein</fullName>
    </submittedName>
</protein>
<feature type="domain" description="PilZ" evidence="1">
    <location>
        <begin position="119"/>
        <end position="222"/>
    </location>
</feature>
<sequence>MSFQITGNRWHAIWSSSGKRDFGCLGIQPSPSFHSTIPSFRHVPGVQRNTLQVTTGHASTSTTAPPPGTHAVTWRLRPLRSTVPAQTRCQSYLSVPAGIFSTYRLITENYPLPEPISDQRRAHVRRLLKVEASLSDNASPHVWRAQLIDIARMGVGFVTSEVLPEEGHFVLDFRFPDSDIHDKVEIVIVYRRAIGTEGRYHYGARIHAMTQDCVDRIVEYVTRAEPHNGQLR</sequence>